<sequence length="417" mass="47952">MAMIEKILDFTKLRRRSLERLSRIPAILRKTRPKKKKVEPIIFQNSKIIKNEPDFELENQNSKKKPPYSYMAMIEMALSSNSEHRMSLQEIYSWIEDRFSYFKTAKPGWKNSVRHNLSLHDIFFRDAANTSKVSFWCMHKKIKQLPNIEDLEGPCIPQNRLPCPEPILISNNSFSNSKNESIFLKLEPVSSENSSMIFQTPKNRQVLSQISVNRLEPKNSKFKNDEEKENVSPIVFADSEKTPKMPFRKRILGERSLNCGISPKNGMFENNSKSQPKSQDSGFQSDATCSSILNNINCEPATPIKNCSFDAIVDNYYVGDINEMNFSRDSFMDFINDLATPFSALSSAKKGHSSKKKYRSPFNPIHSSTPARKLDFGNKRKSSSRALFQDEFKEYVDESPIPAKRIPISHKIEDLLP</sequence>
<dbReference type="SUPFAM" id="SSF46785">
    <property type="entry name" value="Winged helix' DNA-binding domain"/>
    <property type="match status" value="1"/>
</dbReference>
<dbReference type="GO" id="GO:0000086">
    <property type="term" value="P:G2/M transition of mitotic cell cycle"/>
    <property type="evidence" value="ECO:0007669"/>
    <property type="project" value="InterPro"/>
</dbReference>
<feature type="compositionally biased region" description="Polar residues" evidence="4">
    <location>
        <begin position="268"/>
        <end position="284"/>
    </location>
</feature>
<dbReference type="InParanoid" id="E4XQU2"/>
<dbReference type="InterPro" id="IPR042839">
    <property type="entry name" value="FOXM1"/>
</dbReference>
<reference evidence="6" key="1">
    <citation type="journal article" date="2010" name="Science">
        <title>Plasticity of animal genome architecture unmasked by rapid evolution of a pelagic tunicate.</title>
        <authorList>
            <person name="Denoeud F."/>
            <person name="Henriet S."/>
            <person name="Mungpakdee S."/>
            <person name="Aury J.M."/>
            <person name="Da Silva C."/>
            <person name="Brinkmann H."/>
            <person name="Mikhaleva J."/>
            <person name="Olsen L.C."/>
            <person name="Jubin C."/>
            <person name="Canestro C."/>
            <person name="Bouquet J.M."/>
            <person name="Danks G."/>
            <person name="Poulain J."/>
            <person name="Campsteijn C."/>
            <person name="Adamski M."/>
            <person name="Cross I."/>
            <person name="Yadetie F."/>
            <person name="Muffato M."/>
            <person name="Louis A."/>
            <person name="Butcher S."/>
            <person name="Tsagkogeorga G."/>
            <person name="Konrad A."/>
            <person name="Singh S."/>
            <person name="Jensen M.F."/>
            <person name="Cong E.H."/>
            <person name="Eikeseth-Otteraa H."/>
            <person name="Noel B."/>
            <person name="Anthouard V."/>
            <person name="Porcel B.M."/>
            <person name="Kachouri-Lafond R."/>
            <person name="Nishino A."/>
            <person name="Ugolini M."/>
            <person name="Chourrout P."/>
            <person name="Nishida H."/>
            <person name="Aasland R."/>
            <person name="Huzurbazar S."/>
            <person name="Westhof E."/>
            <person name="Delsuc F."/>
            <person name="Lehrach H."/>
            <person name="Reinhardt R."/>
            <person name="Weissenbach J."/>
            <person name="Roy S.W."/>
            <person name="Artiguenave F."/>
            <person name="Postlethwait J.H."/>
            <person name="Manak J.R."/>
            <person name="Thompson E.M."/>
            <person name="Jaillon O."/>
            <person name="Du Pasquier L."/>
            <person name="Boudinot P."/>
            <person name="Liberles D.A."/>
            <person name="Volff J.N."/>
            <person name="Philippe H."/>
            <person name="Lenhard B."/>
            <person name="Roest Crollius H."/>
            <person name="Wincker P."/>
            <person name="Chourrout D."/>
        </authorList>
    </citation>
    <scope>NUCLEOTIDE SEQUENCE [LARGE SCALE GENOMIC DNA]</scope>
</reference>
<dbReference type="PROSITE" id="PS50039">
    <property type="entry name" value="FORK_HEAD_3"/>
    <property type="match status" value="1"/>
</dbReference>
<dbReference type="GO" id="GO:0043565">
    <property type="term" value="F:sequence-specific DNA binding"/>
    <property type="evidence" value="ECO:0007669"/>
    <property type="project" value="InterPro"/>
</dbReference>
<dbReference type="InterPro" id="IPR030456">
    <property type="entry name" value="TF_fork_head_CS_2"/>
</dbReference>
<gene>
    <name evidence="6" type="ORF">GSOID_T00018052001</name>
    <name evidence="7" type="ORF">GSOID_T00024313001</name>
</gene>
<evidence type="ECO:0000256" key="4">
    <source>
        <dbReference type="SAM" id="MobiDB-lite"/>
    </source>
</evidence>
<protein>
    <recommendedName>
        <fullName evidence="5">Fork-head domain-containing protein</fullName>
    </recommendedName>
</protein>
<evidence type="ECO:0000256" key="1">
    <source>
        <dbReference type="ARBA" id="ARBA00004123"/>
    </source>
</evidence>
<keyword evidence="2 3" id="KW-0238">DNA-binding</keyword>
<dbReference type="Proteomes" id="UP000001307">
    <property type="component" value="Unassembled WGS sequence"/>
</dbReference>
<dbReference type="InterPro" id="IPR036388">
    <property type="entry name" value="WH-like_DNA-bd_sf"/>
</dbReference>
<organism evidence="6">
    <name type="scientific">Oikopleura dioica</name>
    <name type="common">Tunicate</name>
    <dbReference type="NCBI Taxonomy" id="34765"/>
    <lineage>
        <taxon>Eukaryota</taxon>
        <taxon>Metazoa</taxon>
        <taxon>Chordata</taxon>
        <taxon>Tunicata</taxon>
        <taxon>Appendicularia</taxon>
        <taxon>Copelata</taxon>
        <taxon>Oikopleuridae</taxon>
        <taxon>Oikopleura</taxon>
    </lineage>
</organism>
<dbReference type="Gene3D" id="1.10.10.10">
    <property type="entry name" value="Winged helix-like DNA-binding domain superfamily/Winged helix DNA-binding domain"/>
    <property type="match status" value="1"/>
</dbReference>
<name>E4XQU2_OIKDI</name>
<evidence type="ECO:0000313" key="7">
    <source>
        <dbReference type="EMBL" id="CBY34296.1"/>
    </source>
</evidence>
<dbReference type="InterPro" id="IPR018122">
    <property type="entry name" value="TF_fork_head_CS_1"/>
</dbReference>
<keyword evidence="8" id="KW-1185">Reference proteome</keyword>
<dbReference type="Pfam" id="PF00250">
    <property type="entry name" value="Forkhead"/>
    <property type="match status" value="1"/>
</dbReference>
<dbReference type="InterPro" id="IPR036390">
    <property type="entry name" value="WH_DNA-bd_sf"/>
</dbReference>
<dbReference type="AlphaFoldDB" id="E4XQU2"/>
<evidence type="ECO:0000256" key="2">
    <source>
        <dbReference type="ARBA" id="ARBA00023125"/>
    </source>
</evidence>
<dbReference type="EMBL" id="FN653109">
    <property type="protein sequence ID" value="CBY12178.1"/>
    <property type="molecule type" value="Genomic_DNA"/>
</dbReference>
<dbReference type="SMART" id="SM00339">
    <property type="entry name" value="FH"/>
    <property type="match status" value="1"/>
</dbReference>
<dbReference type="Proteomes" id="UP000011014">
    <property type="component" value="Unassembled WGS sequence"/>
</dbReference>
<dbReference type="PANTHER" id="PTHR46878:SF1">
    <property type="entry name" value="FORKHEAD BOX PROTEIN M1"/>
    <property type="match status" value="1"/>
</dbReference>
<dbReference type="PROSITE" id="PS00658">
    <property type="entry name" value="FORK_HEAD_2"/>
    <property type="match status" value="1"/>
</dbReference>
<keyword evidence="3" id="KW-0539">Nucleus</keyword>
<comment type="subcellular location">
    <subcellularLocation>
        <location evidence="1 3">Nucleus</location>
    </subcellularLocation>
</comment>
<evidence type="ECO:0000313" key="8">
    <source>
        <dbReference type="Proteomes" id="UP000001307"/>
    </source>
</evidence>
<evidence type="ECO:0000256" key="3">
    <source>
        <dbReference type="PROSITE-ProRule" id="PRU00089"/>
    </source>
</evidence>
<feature type="region of interest" description="Disordered" evidence="4">
    <location>
        <begin position="353"/>
        <end position="382"/>
    </location>
</feature>
<feature type="region of interest" description="Disordered" evidence="4">
    <location>
        <begin position="262"/>
        <end position="284"/>
    </location>
</feature>
<dbReference type="PANTHER" id="PTHR46878">
    <property type="entry name" value="FORKHEAD BOX PROTEIN M1"/>
    <property type="match status" value="1"/>
</dbReference>
<dbReference type="PROSITE" id="PS00657">
    <property type="entry name" value="FORK_HEAD_1"/>
    <property type="match status" value="1"/>
</dbReference>
<dbReference type="InterPro" id="IPR001766">
    <property type="entry name" value="Fork_head_dom"/>
</dbReference>
<evidence type="ECO:0000259" key="5">
    <source>
        <dbReference type="PROSITE" id="PS50039"/>
    </source>
</evidence>
<dbReference type="OrthoDB" id="5402974at2759"/>
<feature type="domain" description="Fork-head" evidence="5">
    <location>
        <begin position="65"/>
        <end position="139"/>
    </location>
</feature>
<dbReference type="GO" id="GO:0005634">
    <property type="term" value="C:nucleus"/>
    <property type="evidence" value="ECO:0007669"/>
    <property type="project" value="UniProtKB-SubCell"/>
</dbReference>
<feature type="DNA-binding region" description="Fork-head" evidence="3">
    <location>
        <begin position="65"/>
        <end position="139"/>
    </location>
</feature>
<dbReference type="PRINTS" id="PR00053">
    <property type="entry name" value="FORKHEAD"/>
</dbReference>
<proteinExistence type="predicted"/>
<dbReference type="GO" id="GO:0003700">
    <property type="term" value="F:DNA-binding transcription factor activity"/>
    <property type="evidence" value="ECO:0007669"/>
    <property type="project" value="InterPro"/>
</dbReference>
<evidence type="ECO:0000313" key="6">
    <source>
        <dbReference type="EMBL" id="CBY12178.1"/>
    </source>
</evidence>
<accession>E4XQU2</accession>
<dbReference type="EMBL" id="FN654494">
    <property type="protein sequence ID" value="CBY34296.1"/>
    <property type="molecule type" value="Genomic_DNA"/>
</dbReference>